<protein>
    <submittedName>
        <fullName evidence="1">Uncharacterized protein</fullName>
    </submittedName>
</protein>
<comment type="caution">
    <text evidence="1">The sequence shown here is derived from an EMBL/GenBank/DDBJ whole genome shotgun (WGS) entry which is preliminary data.</text>
</comment>
<dbReference type="Proteomes" id="UP001642484">
    <property type="component" value="Unassembled WGS sequence"/>
</dbReference>
<keyword evidence="2" id="KW-1185">Reference proteome</keyword>
<evidence type="ECO:0000313" key="1">
    <source>
        <dbReference type="EMBL" id="CAK9111633.1"/>
    </source>
</evidence>
<dbReference type="EMBL" id="CAXAMN010027583">
    <property type="protein sequence ID" value="CAK9111633.1"/>
    <property type="molecule type" value="Genomic_DNA"/>
</dbReference>
<accession>A0ABP0SH37</accession>
<organism evidence="1 2">
    <name type="scientific">Durusdinium trenchii</name>
    <dbReference type="NCBI Taxonomy" id="1381693"/>
    <lineage>
        <taxon>Eukaryota</taxon>
        <taxon>Sar</taxon>
        <taxon>Alveolata</taxon>
        <taxon>Dinophyceae</taxon>
        <taxon>Suessiales</taxon>
        <taxon>Symbiodiniaceae</taxon>
        <taxon>Durusdinium</taxon>
    </lineage>
</organism>
<proteinExistence type="predicted"/>
<gene>
    <name evidence="1" type="ORF">CCMP2556_LOCUS51801</name>
</gene>
<evidence type="ECO:0000313" key="2">
    <source>
        <dbReference type="Proteomes" id="UP001642484"/>
    </source>
</evidence>
<name>A0ABP0SH37_9DINO</name>
<sequence length="211" mass="22198">MAGRDDVAKTFRIAWTDAAPEMDLRVWRGAHRVPGNPNAAGRLVAAPPVGSPVTPILAVPAAVVQHREIQESPPMLPELLEANVSFGALPLRDPCGANSREFAAGVEPAEGLAPVVQLLEPAERAGLEEECGFPRGTGASIDAARVEVLPEPTPAPAHPEEKEVCKLLEAVQTACVDLAQRLGTQRAIWKGQVPSDLQWLESASGHSAAGP</sequence>
<reference evidence="1 2" key="1">
    <citation type="submission" date="2024-02" db="EMBL/GenBank/DDBJ databases">
        <authorList>
            <person name="Chen Y."/>
            <person name="Shah S."/>
            <person name="Dougan E. K."/>
            <person name="Thang M."/>
            <person name="Chan C."/>
        </authorList>
    </citation>
    <scope>NUCLEOTIDE SEQUENCE [LARGE SCALE GENOMIC DNA]</scope>
</reference>